<evidence type="ECO:0000256" key="3">
    <source>
        <dbReference type="ARBA" id="ARBA00022562"/>
    </source>
</evidence>
<dbReference type="Gene3D" id="3.30.240.40">
    <property type="entry name" value="E6 early regulatory protein"/>
    <property type="match status" value="2"/>
</dbReference>
<evidence type="ECO:0000256" key="7">
    <source>
        <dbReference type="ARBA" id="ARBA00022771"/>
    </source>
</evidence>
<keyword evidence="3 16" id="KW-1048">Host nucleus</keyword>
<organism evidence="18 19">
    <name type="scientific">Betapapillomavirus 4</name>
    <dbReference type="NCBI Taxonomy" id="334208"/>
    <lineage>
        <taxon>Viruses</taxon>
        <taxon>Monodnaviria</taxon>
        <taxon>Shotokuvirae</taxon>
        <taxon>Cossaviricota</taxon>
        <taxon>Papovaviricetes</taxon>
        <taxon>Zurhausenvirales</taxon>
        <taxon>Papillomaviridae</taxon>
        <taxon>Firstpapillomavirinae</taxon>
        <taxon>Betapapillomavirus</taxon>
    </lineage>
</organism>
<keyword evidence="4 16" id="KW-0945">Host-virus interaction</keyword>
<comment type="subunit">
    <text evidence="16">Forms homodimers. Interacts with ubiquitin-protein ligase UBE3A/E6-AP; this interaction stimulates UBE3A ubiquitin activity. Interacts with host BAK1.</text>
</comment>
<keyword evidence="2 16" id="KW-0244">Early protein</keyword>
<keyword evidence="7 16" id="KW-0863">Zinc-finger</keyword>
<evidence type="ECO:0000256" key="10">
    <source>
        <dbReference type="ARBA" id="ARBA00023125"/>
    </source>
</evidence>
<evidence type="ECO:0000256" key="6">
    <source>
        <dbReference type="ARBA" id="ARBA00022723"/>
    </source>
</evidence>
<accession>A0A2D2AL26</accession>
<dbReference type="HAMAP" id="MF_04006">
    <property type="entry name" value="HPV_E6"/>
    <property type="match status" value="1"/>
</dbReference>
<dbReference type="Proteomes" id="UP000289731">
    <property type="component" value="Segment"/>
</dbReference>
<sequence>MARPPSVQELRRLLDIPLEDILLLCNFCEAFLTFEELLQFDAKNLNLIWKDNYAYGCCCTCAKQVATVEATHFYEYSVQGKEAIERESGSLLCCLNVRCKHCLRHLDYLEKLAVCASGVPFDKVRGAWKAVCRFCTEI</sequence>
<name>A0A2D2AL26_9PAPI</name>
<keyword evidence="8 16" id="KW-0862">Zinc</keyword>
<evidence type="ECO:0000256" key="16">
    <source>
        <dbReference type="HAMAP-Rule" id="MF_04006"/>
    </source>
</evidence>
<comment type="subcellular location">
    <subcellularLocation>
        <location evidence="16 17">Host cytoplasm</location>
    </subcellularLocation>
    <subcellularLocation>
        <location evidence="16 17">Host nucleus</location>
    </subcellularLocation>
</comment>
<evidence type="ECO:0000256" key="15">
    <source>
        <dbReference type="ARBA" id="ARBA00023323"/>
    </source>
</evidence>
<dbReference type="InterPro" id="IPR001334">
    <property type="entry name" value="E6"/>
</dbReference>
<evidence type="ECO:0000256" key="5">
    <source>
        <dbReference type="ARBA" id="ARBA00022632"/>
    </source>
</evidence>
<keyword evidence="14 16" id="KW-0899">Viral immunoevasion</keyword>
<keyword evidence="5 16" id="KW-1090">Inhibition of host innate immune response by virus</keyword>
<dbReference type="GO" id="GO:0052170">
    <property type="term" value="P:symbiont-mediated suppression of host innate immune response"/>
    <property type="evidence" value="ECO:0007669"/>
    <property type="project" value="UniProtKB-KW"/>
</dbReference>
<evidence type="ECO:0000256" key="8">
    <source>
        <dbReference type="ARBA" id="ARBA00022833"/>
    </source>
</evidence>
<dbReference type="GO" id="GO:0006351">
    <property type="term" value="P:DNA-templated transcription"/>
    <property type="evidence" value="ECO:0007669"/>
    <property type="project" value="UniProtKB-UniRule"/>
</dbReference>
<dbReference type="GO" id="GO:0030430">
    <property type="term" value="C:host cell cytoplasm"/>
    <property type="evidence" value="ECO:0007669"/>
    <property type="project" value="UniProtKB-SubCell"/>
</dbReference>
<comment type="similarity">
    <text evidence="1 16 17">Belongs to the papillomaviridae E6 protein family.</text>
</comment>
<gene>
    <name evidence="16 18" type="primary">E6</name>
</gene>
<dbReference type="SUPFAM" id="SSF161229">
    <property type="entry name" value="E6 C-terminal domain-like"/>
    <property type="match status" value="2"/>
</dbReference>
<protein>
    <recommendedName>
        <fullName evidence="16 17">Protein E6</fullName>
    </recommendedName>
</protein>
<evidence type="ECO:0000256" key="14">
    <source>
        <dbReference type="ARBA" id="ARBA00023280"/>
    </source>
</evidence>
<evidence type="ECO:0000256" key="11">
    <source>
        <dbReference type="ARBA" id="ARBA00023159"/>
    </source>
</evidence>
<evidence type="ECO:0000256" key="1">
    <source>
        <dbReference type="ARBA" id="ARBA00006346"/>
    </source>
</evidence>
<dbReference type="GO" id="GO:0008270">
    <property type="term" value="F:zinc ion binding"/>
    <property type="evidence" value="ECO:0007669"/>
    <property type="project" value="UniProtKB-KW"/>
</dbReference>
<dbReference type="Pfam" id="PF00518">
    <property type="entry name" value="E6"/>
    <property type="match status" value="1"/>
</dbReference>
<dbReference type="GO" id="GO:0052150">
    <property type="term" value="P:symbiont-mediated perturbation of host apoptosis"/>
    <property type="evidence" value="ECO:0007669"/>
    <property type="project" value="UniProtKB-KW"/>
</dbReference>
<dbReference type="GO" id="GO:0039648">
    <property type="term" value="P:symbiont-mediated perturbation of host ubiquitin-like protein modification"/>
    <property type="evidence" value="ECO:0007669"/>
    <property type="project" value="UniProtKB-UniRule"/>
</dbReference>
<dbReference type="InterPro" id="IPR038575">
    <property type="entry name" value="E6_sf"/>
</dbReference>
<keyword evidence="9 16" id="KW-0805">Transcription regulation</keyword>
<evidence type="ECO:0000256" key="9">
    <source>
        <dbReference type="ARBA" id="ARBA00023015"/>
    </source>
</evidence>
<evidence type="ECO:0000313" key="18">
    <source>
        <dbReference type="EMBL" id="ATQ38147.1"/>
    </source>
</evidence>
<evidence type="ECO:0000256" key="17">
    <source>
        <dbReference type="RuleBase" id="RU363123"/>
    </source>
</evidence>
<keyword evidence="11 16" id="KW-0010">Activator</keyword>
<keyword evidence="13 16" id="KW-1035">Host cytoplasm</keyword>
<dbReference type="GO" id="GO:0039502">
    <property type="term" value="P:symbiont-mediated suppression of host type I interferon-mediated signaling pathway"/>
    <property type="evidence" value="ECO:0007669"/>
    <property type="project" value="UniProtKB-UniRule"/>
</dbReference>
<comment type="caution">
    <text evidence="16">Lacks conserved residue(s) required for the propagation of feature annotation.</text>
</comment>
<dbReference type="GO" id="GO:0006355">
    <property type="term" value="P:regulation of DNA-templated transcription"/>
    <property type="evidence" value="ECO:0007669"/>
    <property type="project" value="UniProtKB-UniRule"/>
</dbReference>
<dbReference type="GO" id="GO:0042025">
    <property type="term" value="C:host cell nucleus"/>
    <property type="evidence" value="ECO:0007669"/>
    <property type="project" value="UniProtKB-SubCell"/>
</dbReference>
<dbReference type="EMBL" id="MF588686">
    <property type="protein sequence ID" value="ATQ38147.1"/>
    <property type="molecule type" value="Genomic_DNA"/>
</dbReference>
<feature type="zinc finger region" evidence="16">
    <location>
        <begin position="25"/>
        <end position="61"/>
    </location>
</feature>
<dbReference type="GO" id="GO:0003677">
    <property type="term" value="F:DNA binding"/>
    <property type="evidence" value="ECO:0007669"/>
    <property type="project" value="UniProtKB-UniRule"/>
</dbReference>
<evidence type="ECO:0000256" key="2">
    <source>
        <dbReference type="ARBA" id="ARBA00022518"/>
    </source>
</evidence>
<evidence type="ECO:0000256" key="12">
    <source>
        <dbReference type="ARBA" id="ARBA00023163"/>
    </source>
</evidence>
<keyword evidence="15 16" id="KW-1119">Modulation of host cell apoptosis by virus</keyword>
<keyword evidence="6 16" id="KW-0479">Metal-binding</keyword>
<reference evidence="19" key="1">
    <citation type="submission" date="2017-08" db="EMBL/GenBank/DDBJ databases">
        <title>HPV diversity in WHIM patients.</title>
        <authorList>
            <person name="Pastrana D.V."/>
            <person name="Peretti A."/>
            <person name="Welch N.L."/>
            <person name="Borgogna C."/>
            <person name="Badolato R."/>
            <person name="Gariglio M."/>
            <person name="FitzGerald P.C."/>
            <person name="McIntosh C.E."/>
            <person name="Van Doorslaer K."/>
            <person name="McBride A."/>
            <person name="Bliskovsky V."/>
            <person name="Velez D."/>
            <person name="Cho E."/>
            <person name="Brownell I."/>
            <person name="Liu J.S."/>
            <person name="Gonzalez C.M."/>
            <person name="Maldarelli F."/>
            <person name="Lisco A."/>
            <person name="Androphy E.J."/>
            <person name="Uldrick T.S."/>
            <person name="Yarchoan R."/>
            <person name="Dvoretzky I."/>
            <person name="Holland S.M."/>
            <person name="Freeman A.F."/>
            <person name="Murphy P.M."/>
            <person name="McDermott D.H."/>
            <person name="Buck C.B."/>
        </authorList>
    </citation>
    <scope>NUCLEOTIDE SEQUENCE [LARGE SCALE GENOMIC DNA]</scope>
</reference>
<proteinExistence type="inferred from homology"/>
<keyword evidence="12 16" id="KW-0804">Transcription</keyword>
<keyword evidence="10 16" id="KW-0238">DNA-binding</keyword>
<feature type="zinc finger region" evidence="16">
    <location>
        <begin position="99"/>
        <end position="135"/>
    </location>
</feature>
<evidence type="ECO:0000256" key="13">
    <source>
        <dbReference type="ARBA" id="ARBA00023200"/>
    </source>
</evidence>
<evidence type="ECO:0000313" key="19">
    <source>
        <dbReference type="Proteomes" id="UP000289731"/>
    </source>
</evidence>
<comment type="function">
    <text evidence="16">Plays a major role in the induction and maintenance of cellular transformation. E6 associates with host UBE3A/E6-AP ubiquitin-protein ligase and modulates its activity. Protects host keratinocytes from apoptosis by mediating the degradation of host BAK1. May also inhibit host immune response.</text>
</comment>
<evidence type="ECO:0000256" key="4">
    <source>
        <dbReference type="ARBA" id="ARBA00022581"/>
    </source>
</evidence>